<evidence type="ECO:0000313" key="2">
    <source>
        <dbReference type="EMBL" id="EGO28298.1"/>
    </source>
</evidence>
<feature type="region of interest" description="Disordered" evidence="1">
    <location>
        <begin position="1"/>
        <end position="40"/>
    </location>
</feature>
<accession>F8NJY6</accession>
<dbReference type="Proteomes" id="UP000008064">
    <property type="component" value="Unassembled WGS sequence"/>
</dbReference>
<name>F8NJY6_SERL9</name>
<dbReference type="EMBL" id="GL945430">
    <property type="protein sequence ID" value="EGO28298.1"/>
    <property type="molecule type" value="Genomic_DNA"/>
</dbReference>
<dbReference type="HOGENOM" id="CLU_3056245_0_0_1"/>
<feature type="non-terminal residue" evidence="2">
    <location>
        <position position="55"/>
    </location>
</feature>
<dbReference type="KEGG" id="sla:SERLADRAFT_379920"/>
<proteinExistence type="predicted"/>
<sequence>MKGKNAAISATMLSRRGNCGGRGRGRVRGRNNTKDKPSKKNKIECYDCMTAEERA</sequence>
<evidence type="ECO:0000256" key="1">
    <source>
        <dbReference type="SAM" id="MobiDB-lite"/>
    </source>
</evidence>
<gene>
    <name evidence="2" type="ORF">SERLADRAFT_379920</name>
</gene>
<reference evidence="2" key="1">
    <citation type="submission" date="2011-04" db="EMBL/GenBank/DDBJ databases">
        <title>Evolution of plant cell wall degrading machinery underlies the functional diversity of forest fungi.</title>
        <authorList>
            <consortium name="US DOE Joint Genome Institute (JGI-PGF)"/>
            <person name="Eastwood D.C."/>
            <person name="Floudas D."/>
            <person name="Binder M."/>
            <person name="Majcherczyk A."/>
            <person name="Schneider P."/>
            <person name="Aerts A."/>
            <person name="Asiegbu F.O."/>
            <person name="Baker S.E."/>
            <person name="Barry K."/>
            <person name="Bendiksby M."/>
            <person name="Blumentritt M."/>
            <person name="Coutinho P.M."/>
            <person name="Cullen D."/>
            <person name="Cullen D."/>
            <person name="Gathman A."/>
            <person name="Goodell B."/>
            <person name="Henrissat B."/>
            <person name="Ihrmark K."/>
            <person name="Kauserud H."/>
            <person name="Kohler A."/>
            <person name="LaButti K."/>
            <person name="Lapidus A."/>
            <person name="Lavin J.L."/>
            <person name="Lee Y.-H."/>
            <person name="Lindquist E."/>
            <person name="Lilly W."/>
            <person name="Lucas S."/>
            <person name="Morin E."/>
            <person name="Murat C."/>
            <person name="Oguiza J.A."/>
            <person name="Park J."/>
            <person name="Pisabarro A.G."/>
            <person name="Riley R."/>
            <person name="Rosling A."/>
            <person name="Salamov A."/>
            <person name="Schmidt O."/>
            <person name="Schmutz J."/>
            <person name="Skrede I."/>
            <person name="Stenlid J."/>
            <person name="Wiebenga A."/>
            <person name="Xie X."/>
            <person name="Kues U."/>
            <person name="Hibbett D.S."/>
            <person name="Hoffmeister D."/>
            <person name="Hogberg N."/>
            <person name="Martin F."/>
            <person name="Grigoriev I.V."/>
            <person name="Watkinson S.C."/>
        </authorList>
    </citation>
    <scope>NUCLEOTIDE SEQUENCE</scope>
    <source>
        <strain evidence="2">S7.9</strain>
    </source>
</reference>
<dbReference type="AlphaFoldDB" id="F8NJY6"/>
<protein>
    <submittedName>
        <fullName evidence="2">Uncharacterized protein</fullName>
    </submittedName>
</protein>
<dbReference type="GeneID" id="18810859"/>
<organism>
    <name type="scientific">Serpula lacrymans var. lacrymans (strain S7.9)</name>
    <name type="common">Dry rot fungus</name>
    <dbReference type="NCBI Taxonomy" id="578457"/>
    <lineage>
        <taxon>Eukaryota</taxon>
        <taxon>Fungi</taxon>
        <taxon>Dikarya</taxon>
        <taxon>Basidiomycota</taxon>
        <taxon>Agaricomycotina</taxon>
        <taxon>Agaricomycetes</taxon>
        <taxon>Agaricomycetidae</taxon>
        <taxon>Boletales</taxon>
        <taxon>Coniophorineae</taxon>
        <taxon>Serpulaceae</taxon>
        <taxon>Serpula</taxon>
    </lineage>
</organism>
<dbReference type="RefSeq" id="XP_007314497.1">
    <property type="nucleotide sequence ID" value="XM_007314435.1"/>
</dbReference>